<name>A0A6J4PGJ7_9ACTN</name>
<feature type="non-terminal residue" evidence="2">
    <location>
        <position position="1"/>
    </location>
</feature>
<accession>A0A6J4PGJ7</accession>
<gene>
    <name evidence="2" type="ORF">AVDCRST_MAG35-1675</name>
</gene>
<evidence type="ECO:0000313" key="2">
    <source>
        <dbReference type="EMBL" id="CAA9415338.1"/>
    </source>
</evidence>
<reference evidence="2" key="1">
    <citation type="submission" date="2020-02" db="EMBL/GenBank/DDBJ databases">
        <authorList>
            <person name="Meier V. D."/>
        </authorList>
    </citation>
    <scope>NUCLEOTIDE SEQUENCE</scope>
    <source>
        <strain evidence="2">AVDCRST_MAG35</strain>
    </source>
</reference>
<feature type="compositionally biased region" description="Low complexity" evidence="1">
    <location>
        <begin position="103"/>
        <end position="121"/>
    </location>
</feature>
<evidence type="ECO:0000256" key="1">
    <source>
        <dbReference type="SAM" id="MobiDB-lite"/>
    </source>
</evidence>
<feature type="compositionally biased region" description="Basic residues" evidence="1">
    <location>
        <begin position="38"/>
        <end position="50"/>
    </location>
</feature>
<dbReference type="EMBL" id="CADCUY010000345">
    <property type="protein sequence ID" value="CAA9415338.1"/>
    <property type="molecule type" value="Genomic_DNA"/>
</dbReference>
<feature type="non-terminal residue" evidence="2">
    <location>
        <position position="121"/>
    </location>
</feature>
<feature type="compositionally biased region" description="Basic residues" evidence="1">
    <location>
        <begin position="87"/>
        <end position="102"/>
    </location>
</feature>
<organism evidence="2">
    <name type="scientific">uncultured Quadrisphaera sp</name>
    <dbReference type="NCBI Taxonomy" id="904978"/>
    <lineage>
        <taxon>Bacteria</taxon>
        <taxon>Bacillati</taxon>
        <taxon>Actinomycetota</taxon>
        <taxon>Actinomycetes</taxon>
        <taxon>Kineosporiales</taxon>
        <taxon>Kineosporiaceae</taxon>
        <taxon>Quadrisphaera</taxon>
        <taxon>environmental samples</taxon>
    </lineage>
</organism>
<feature type="region of interest" description="Disordered" evidence="1">
    <location>
        <begin position="1"/>
        <end position="121"/>
    </location>
</feature>
<sequence length="121" mass="12163">GGGGTRCRGCVRRAGGGRAPGRPGVRRPRPQLAVPLRRAGRRRPRRRRAGGRGGQDPALGGLRAPAGVADPGEGAPAPPADGALAGRARRARSRGAPGRRRGAAPGDRARGGPARARGGLV</sequence>
<dbReference type="AlphaFoldDB" id="A0A6J4PGJ7"/>
<feature type="compositionally biased region" description="Low complexity" evidence="1">
    <location>
        <begin position="64"/>
        <end position="86"/>
    </location>
</feature>
<protein>
    <submittedName>
        <fullName evidence="2">Uncharacterized protein</fullName>
    </submittedName>
</protein>
<proteinExistence type="predicted"/>